<evidence type="ECO:0000313" key="14">
    <source>
        <dbReference type="Proteomes" id="UP000017127"/>
    </source>
</evidence>
<comment type="caution">
    <text evidence="13">The sequence shown here is derived from an EMBL/GenBank/DDBJ whole genome shotgun (WGS) entry which is preliminary data.</text>
</comment>
<gene>
    <name evidence="13" type="ORF">M595_2281</name>
</gene>
<dbReference type="SUPFAM" id="SSF47384">
    <property type="entry name" value="Homodimeric domain of signal transducing histidine kinase"/>
    <property type="match status" value="1"/>
</dbReference>
<evidence type="ECO:0000259" key="11">
    <source>
        <dbReference type="PROSITE" id="PS50109"/>
    </source>
</evidence>
<feature type="modified residue" description="4-aspartylphosphate" evidence="9">
    <location>
        <position position="61"/>
    </location>
</feature>
<dbReference type="SMART" id="SM00387">
    <property type="entry name" value="HATPase_c"/>
    <property type="match status" value="1"/>
</dbReference>
<feature type="domain" description="Response regulatory" evidence="12">
    <location>
        <begin position="12"/>
        <end position="128"/>
    </location>
</feature>
<dbReference type="PROSITE" id="PS50109">
    <property type="entry name" value="HIS_KIN"/>
    <property type="match status" value="1"/>
</dbReference>
<evidence type="ECO:0000256" key="9">
    <source>
        <dbReference type="PROSITE-ProRule" id="PRU00169"/>
    </source>
</evidence>
<evidence type="ECO:0000256" key="2">
    <source>
        <dbReference type="ARBA" id="ARBA00012438"/>
    </source>
</evidence>
<sequence length="439" mass="49514">MNPLEDISNKPDILVVDDTPANLRLLSKMMTEHGYNVRQAINGKMALTAIKAVKPDLILLDINMPEMNGYAVCETLKQNEETCSIPIIFLSALDDALDKVKAFQAGGSDYITKPFQLEEILIRIKNQLTIQQLQNKLQHQNQQLKTALSELQVTQAQLVQHEKMVGLMQLVAGIAHEINNPISFISGNIEPANQYIQDLVKLIQLYQHEYPHPPKTIQNMIEEIDLDFIVFDLHKIMGSMKNGVNRICTIILALRIFSRLDESDIKLINLHEGINSTLLLLDHRLKLPNSPLDIKIIKNYDKITKITCYASQLNQVFLNLLSNAIDAIESKLAQHQVEFQNPTIWITTELQDKNTVKIKIKDNGIGISPEVKTRLFDPFFTTKPVGKGSGLGLLTSYQIVVEKHQGKLDFHSVFGEGAEFVIEIPVHQNLIKSEAQSSF</sequence>
<dbReference type="FunFam" id="3.40.50.2300:FF:000121">
    <property type="entry name" value="Sensor histidine kinase RcsC"/>
    <property type="match status" value="1"/>
</dbReference>
<dbReference type="InterPro" id="IPR003594">
    <property type="entry name" value="HATPase_dom"/>
</dbReference>
<dbReference type="InterPro" id="IPR036890">
    <property type="entry name" value="HATPase_C_sf"/>
</dbReference>
<keyword evidence="10" id="KW-0175">Coiled coil</keyword>
<evidence type="ECO:0000256" key="6">
    <source>
        <dbReference type="ARBA" id="ARBA00022777"/>
    </source>
</evidence>
<keyword evidence="14" id="KW-1185">Reference proteome</keyword>
<dbReference type="SUPFAM" id="SSF52172">
    <property type="entry name" value="CheY-like"/>
    <property type="match status" value="1"/>
</dbReference>
<dbReference type="Pfam" id="PF00072">
    <property type="entry name" value="Response_reg"/>
    <property type="match status" value="1"/>
</dbReference>
<evidence type="ECO:0000313" key="13">
    <source>
        <dbReference type="EMBL" id="ERT07747.1"/>
    </source>
</evidence>
<name>U7QKD5_9CYAN</name>
<dbReference type="PANTHER" id="PTHR43547">
    <property type="entry name" value="TWO-COMPONENT HISTIDINE KINASE"/>
    <property type="match status" value="1"/>
</dbReference>
<dbReference type="Gene3D" id="3.30.565.10">
    <property type="entry name" value="Histidine kinase-like ATPase, C-terminal domain"/>
    <property type="match status" value="1"/>
</dbReference>
<dbReference type="AlphaFoldDB" id="U7QKD5"/>
<feature type="domain" description="Histidine kinase" evidence="11">
    <location>
        <begin position="173"/>
        <end position="428"/>
    </location>
</feature>
<keyword evidence="4" id="KW-0808">Transferase</keyword>
<dbReference type="Gene3D" id="3.40.50.2300">
    <property type="match status" value="1"/>
</dbReference>
<dbReference type="PROSITE" id="PS50110">
    <property type="entry name" value="RESPONSE_REGULATORY"/>
    <property type="match status" value="1"/>
</dbReference>
<dbReference type="CDD" id="cd00082">
    <property type="entry name" value="HisKA"/>
    <property type="match status" value="1"/>
</dbReference>
<keyword evidence="8" id="KW-0902">Two-component regulatory system</keyword>
<dbReference type="EC" id="2.7.13.3" evidence="2"/>
<comment type="catalytic activity">
    <reaction evidence="1">
        <text>ATP + protein L-histidine = ADP + protein N-phospho-L-histidine.</text>
        <dbReference type="EC" id="2.7.13.3"/>
    </reaction>
</comment>
<dbReference type="InterPro" id="IPR001789">
    <property type="entry name" value="Sig_transdc_resp-reg_receiver"/>
</dbReference>
<dbReference type="InterPro" id="IPR011006">
    <property type="entry name" value="CheY-like_superfamily"/>
</dbReference>
<dbReference type="Proteomes" id="UP000017127">
    <property type="component" value="Unassembled WGS sequence"/>
</dbReference>
<dbReference type="SUPFAM" id="SSF55874">
    <property type="entry name" value="ATPase domain of HSP90 chaperone/DNA topoisomerase II/histidine kinase"/>
    <property type="match status" value="1"/>
</dbReference>
<dbReference type="SMART" id="SM00448">
    <property type="entry name" value="REC"/>
    <property type="match status" value="1"/>
</dbReference>
<dbReference type="PANTHER" id="PTHR43547:SF2">
    <property type="entry name" value="HYBRID SIGNAL TRANSDUCTION HISTIDINE KINASE C"/>
    <property type="match status" value="1"/>
</dbReference>
<evidence type="ECO:0000256" key="3">
    <source>
        <dbReference type="ARBA" id="ARBA00022553"/>
    </source>
</evidence>
<keyword evidence="6" id="KW-0418">Kinase</keyword>
<keyword evidence="5" id="KW-0547">Nucleotide-binding</keyword>
<dbReference type="Gene3D" id="1.10.287.130">
    <property type="match status" value="1"/>
</dbReference>
<organism evidence="13 14">
    <name type="scientific">Lyngbya aestuarii BL J</name>
    <dbReference type="NCBI Taxonomy" id="1348334"/>
    <lineage>
        <taxon>Bacteria</taxon>
        <taxon>Bacillati</taxon>
        <taxon>Cyanobacteriota</taxon>
        <taxon>Cyanophyceae</taxon>
        <taxon>Oscillatoriophycideae</taxon>
        <taxon>Oscillatoriales</taxon>
        <taxon>Microcoleaceae</taxon>
        <taxon>Lyngbya</taxon>
    </lineage>
</organism>
<dbReference type="Pfam" id="PF02518">
    <property type="entry name" value="HATPase_c"/>
    <property type="match status" value="1"/>
</dbReference>
<evidence type="ECO:0000256" key="1">
    <source>
        <dbReference type="ARBA" id="ARBA00000085"/>
    </source>
</evidence>
<dbReference type="CDD" id="cd19920">
    <property type="entry name" value="REC_PA4781-like"/>
    <property type="match status" value="1"/>
</dbReference>
<feature type="coiled-coil region" evidence="10">
    <location>
        <begin position="130"/>
        <end position="157"/>
    </location>
</feature>
<protein>
    <recommendedName>
        <fullName evidence="2">histidine kinase</fullName>
        <ecNumber evidence="2">2.7.13.3</ecNumber>
    </recommendedName>
</protein>
<keyword evidence="7" id="KW-0067">ATP-binding</keyword>
<dbReference type="InterPro" id="IPR003661">
    <property type="entry name" value="HisK_dim/P_dom"/>
</dbReference>
<evidence type="ECO:0000256" key="7">
    <source>
        <dbReference type="ARBA" id="ARBA00022840"/>
    </source>
</evidence>
<dbReference type="InterPro" id="IPR004358">
    <property type="entry name" value="Sig_transdc_His_kin-like_C"/>
</dbReference>
<evidence type="ECO:0000259" key="12">
    <source>
        <dbReference type="PROSITE" id="PS50110"/>
    </source>
</evidence>
<dbReference type="EMBL" id="AUZM01000018">
    <property type="protein sequence ID" value="ERT07747.1"/>
    <property type="molecule type" value="Genomic_DNA"/>
</dbReference>
<reference evidence="13 14" key="1">
    <citation type="journal article" date="2013" name="Front. Microbiol.">
        <title>Comparative genomic analyses of the cyanobacterium, Lyngbya aestuarii BL J, a powerful hydrogen producer.</title>
        <authorList>
            <person name="Kothari A."/>
            <person name="Vaughn M."/>
            <person name="Garcia-Pichel F."/>
        </authorList>
    </citation>
    <scope>NUCLEOTIDE SEQUENCE [LARGE SCALE GENOMIC DNA]</scope>
    <source>
        <strain evidence="13 14">BL J</strain>
    </source>
</reference>
<accession>U7QKD5</accession>
<dbReference type="GO" id="GO:0000155">
    <property type="term" value="F:phosphorelay sensor kinase activity"/>
    <property type="evidence" value="ECO:0007669"/>
    <property type="project" value="InterPro"/>
</dbReference>
<keyword evidence="3 9" id="KW-0597">Phosphoprotein</keyword>
<evidence type="ECO:0000256" key="10">
    <source>
        <dbReference type="SAM" id="Coils"/>
    </source>
</evidence>
<dbReference type="PRINTS" id="PR00344">
    <property type="entry name" value="BCTRLSENSOR"/>
</dbReference>
<evidence type="ECO:0000256" key="4">
    <source>
        <dbReference type="ARBA" id="ARBA00022679"/>
    </source>
</evidence>
<proteinExistence type="predicted"/>
<evidence type="ECO:0000256" key="8">
    <source>
        <dbReference type="ARBA" id="ARBA00023012"/>
    </source>
</evidence>
<dbReference type="InterPro" id="IPR005467">
    <property type="entry name" value="His_kinase_dom"/>
</dbReference>
<dbReference type="GO" id="GO:0005524">
    <property type="term" value="F:ATP binding"/>
    <property type="evidence" value="ECO:0007669"/>
    <property type="project" value="UniProtKB-KW"/>
</dbReference>
<evidence type="ECO:0000256" key="5">
    <source>
        <dbReference type="ARBA" id="ARBA00022741"/>
    </source>
</evidence>
<dbReference type="InterPro" id="IPR036097">
    <property type="entry name" value="HisK_dim/P_sf"/>
</dbReference>